<dbReference type="SUPFAM" id="SSF161098">
    <property type="entry name" value="MetI-like"/>
    <property type="match status" value="1"/>
</dbReference>
<dbReference type="STRING" id="311180.SAMN04488050_11184"/>
<dbReference type="RefSeq" id="WP_092428169.1">
    <property type="nucleotide sequence ID" value="NZ_FNCL01000011.1"/>
</dbReference>
<dbReference type="GO" id="GO:0043190">
    <property type="term" value="C:ATP-binding cassette (ABC) transporter complex"/>
    <property type="evidence" value="ECO:0007669"/>
    <property type="project" value="InterPro"/>
</dbReference>
<dbReference type="EMBL" id="FOZW01000011">
    <property type="protein sequence ID" value="SFT13087.1"/>
    <property type="molecule type" value="Genomic_DNA"/>
</dbReference>
<accession>A0A1I6VHG5</accession>
<evidence type="ECO:0000256" key="3">
    <source>
        <dbReference type="ARBA" id="ARBA00022448"/>
    </source>
</evidence>
<dbReference type="Proteomes" id="UP000199392">
    <property type="component" value="Unassembled WGS sequence"/>
</dbReference>
<dbReference type="InterPro" id="IPR035906">
    <property type="entry name" value="MetI-like_sf"/>
</dbReference>
<evidence type="ECO:0000256" key="5">
    <source>
        <dbReference type="ARBA" id="ARBA00022692"/>
    </source>
</evidence>
<sequence>MDMFLQTFLNLEILKMSFPFLLKGLGVTLLLSAVVVPVGVGTGVLMAVLAKLGSPALRRLLTIWVDFFRAFPSLVLLILIYYGLPFFELNMGVMGSVVLAMVLNVSAYFAEIFRAGISSVPHGQIEAARATGLRALQVMAHVQLPQATRNMMPDIVTNIVETIKMTSLASIVTLPELLQMARMAQGSTYSPTPLVLAAGMYFALLFPMVQILNYLENRKAGA</sequence>
<keyword evidence="7 8" id="KW-0472">Membrane</keyword>
<comment type="subcellular location">
    <subcellularLocation>
        <location evidence="1">Cell inner membrane</location>
        <topology evidence="1">Multi-pass membrane protein</topology>
    </subcellularLocation>
    <subcellularLocation>
        <location evidence="8">Cell membrane</location>
        <topology evidence="8">Multi-pass membrane protein</topology>
    </subcellularLocation>
</comment>
<feature type="transmembrane region" description="Helical" evidence="8">
    <location>
        <begin position="89"/>
        <end position="110"/>
    </location>
</feature>
<keyword evidence="11" id="KW-1185">Reference proteome</keyword>
<dbReference type="Gene3D" id="1.10.3720.10">
    <property type="entry name" value="MetI-like"/>
    <property type="match status" value="1"/>
</dbReference>
<dbReference type="OrthoDB" id="9808674at2"/>
<proteinExistence type="inferred from homology"/>
<evidence type="ECO:0000256" key="6">
    <source>
        <dbReference type="ARBA" id="ARBA00022989"/>
    </source>
</evidence>
<dbReference type="InterPro" id="IPR043429">
    <property type="entry name" value="ArtM/GltK/GlnP/TcyL/YhdX-like"/>
</dbReference>
<feature type="transmembrane region" description="Helical" evidence="8">
    <location>
        <begin position="20"/>
        <end position="49"/>
    </location>
</feature>
<evidence type="ECO:0000256" key="7">
    <source>
        <dbReference type="ARBA" id="ARBA00023136"/>
    </source>
</evidence>
<evidence type="ECO:0000256" key="4">
    <source>
        <dbReference type="ARBA" id="ARBA00022475"/>
    </source>
</evidence>
<dbReference type="AlphaFoldDB" id="A0A1I6VHG5"/>
<evidence type="ECO:0000313" key="11">
    <source>
        <dbReference type="Proteomes" id="UP000199392"/>
    </source>
</evidence>
<protein>
    <submittedName>
        <fullName evidence="10">Polar amino acid transport system permease protein</fullName>
    </submittedName>
</protein>
<feature type="transmembrane region" description="Helical" evidence="8">
    <location>
        <begin position="61"/>
        <end position="83"/>
    </location>
</feature>
<dbReference type="PANTHER" id="PTHR30614:SF21">
    <property type="entry name" value="AMINO ACID ABC TRANSPORTER PERMEASE"/>
    <property type="match status" value="1"/>
</dbReference>
<dbReference type="NCBIfam" id="TIGR01726">
    <property type="entry name" value="HEQRo_perm_3TM"/>
    <property type="match status" value="1"/>
</dbReference>
<dbReference type="CDD" id="cd06261">
    <property type="entry name" value="TM_PBP2"/>
    <property type="match status" value="1"/>
</dbReference>
<reference evidence="11" key="1">
    <citation type="submission" date="2016-10" db="EMBL/GenBank/DDBJ databases">
        <authorList>
            <person name="Varghese N."/>
            <person name="Submissions S."/>
        </authorList>
    </citation>
    <scope>NUCLEOTIDE SEQUENCE [LARGE SCALE GENOMIC DNA]</scope>
    <source>
        <strain evidence="11">DSM 26894</strain>
    </source>
</reference>
<feature type="domain" description="ABC transmembrane type-1" evidence="9">
    <location>
        <begin position="25"/>
        <end position="213"/>
    </location>
</feature>
<dbReference type="PROSITE" id="PS50928">
    <property type="entry name" value="ABC_TM1"/>
    <property type="match status" value="1"/>
</dbReference>
<evidence type="ECO:0000256" key="1">
    <source>
        <dbReference type="ARBA" id="ARBA00004429"/>
    </source>
</evidence>
<feature type="transmembrane region" description="Helical" evidence="8">
    <location>
        <begin position="155"/>
        <end position="174"/>
    </location>
</feature>
<dbReference type="GO" id="GO:0022857">
    <property type="term" value="F:transmembrane transporter activity"/>
    <property type="evidence" value="ECO:0007669"/>
    <property type="project" value="InterPro"/>
</dbReference>
<evidence type="ECO:0000259" key="9">
    <source>
        <dbReference type="PROSITE" id="PS50928"/>
    </source>
</evidence>
<dbReference type="GO" id="GO:0006865">
    <property type="term" value="P:amino acid transport"/>
    <property type="evidence" value="ECO:0007669"/>
    <property type="project" value="TreeGrafter"/>
</dbReference>
<keyword evidence="3 8" id="KW-0813">Transport</keyword>
<evidence type="ECO:0000256" key="8">
    <source>
        <dbReference type="RuleBase" id="RU363032"/>
    </source>
</evidence>
<evidence type="ECO:0000256" key="2">
    <source>
        <dbReference type="ARBA" id="ARBA00010072"/>
    </source>
</evidence>
<dbReference type="PANTHER" id="PTHR30614">
    <property type="entry name" value="MEMBRANE COMPONENT OF AMINO ACID ABC TRANSPORTER"/>
    <property type="match status" value="1"/>
</dbReference>
<feature type="transmembrane region" description="Helical" evidence="8">
    <location>
        <begin position="194"/>
        <end position="215"/>
    </location>
</feature>
<keyword evidence="4" id="KW-1003">Cell membrane</keyword>
<dbReference type="InterPro" id="IPR000515">
    <property type="entry name" value="MetI-like"/>
</dbReference>
<name>A0A1I6VHG5_9RHOB</name>
<keyword evidence="6 8" id="KW-1133">Transmembrane helix</keyword>
<comment type="similarity">
    <text evidence="2">Belongs to the binding-protein-dependent transport system permease family. HisMQ subfamily.</text>
</comment>
<organism evidence="10 11">
    <name type="scientific">Alloyangia pacifica</name>
    <dbReference type="NCBI Taxonomy" id="311180"/>
    <lineage>
        <taxon>Bacteria</taxon>
        <taxon>Pseudomonadati</taxon>
        <taxon>Pseudomonadota</taxon>
        <taxon>Alphaproteobacteria</taxon>
        <taxon>Rhodobacterales</taxon>
        <taxon>Roseobacteraceae</taxon>
        <taxon>Alloyangia</taxon>
    </lineage>
</organism>
<evidence type="ECO:0000313" key="10">
    <source>
        <dbReference type="EMBL" id="SFT13087.1"/>
    </source>
</evidence>
<keyword evidence="5 8" id="KW-0812">Transmembrane</keyword>
<gene>
    <name evidence="10" type="ORF">SAMN04488050_11184</name>
</gene>
<dbReference type="InterPro" id="IPR010065">
    <property type="entry name" value="AA_ABC_transptr_permease_3TM"/>
</dbReference>
<dbReference type="Pfam" id="PF00528">
    <property type="entry name" value="BPD_transp_1"/>
    <property type="match status" value="1"/>
</dbReference>